<name>F4XYU5_9CYAN</name>
<evidence type="ECO:0000313" key="1">
    <source>
        <dbReference type="EMBL" id="EGJ30236.1"/>
    </source>
</evidence>
<sequence>MLNVSIQLSAFSCQHSAVSIQLSALAFGHATGMALGFSLDFQF</sequence>
<dbReference type="Proteomes" id="UP000003959">
    <property type="component" value="Unassembled WGS sequence"/>
</dbReference>
<proteinExistence type="predicted"/>
<gene>
    <name evidence="1" type="ORF">LYNGBM3L_52910</name>
</gene>
<dbReference type="AlphaFoldDB" id="F4XYU5"/>
<keyword evidence="2" id="KW-1185">Reference proteome</keyword>
<accession>F4XYU5</accession>
<dbReference type="HOGENOM" id="CLU_3236165_0_0_3"/>
<protein>
    <submittedName>
        <fullName evidence="1">Uncharacterized protein</fullName>
    </submittedName>
</protein>
<organism evidence="1 2">
    <name type="scientific">Moorena producens 3L</name>
    <dbReference type="NCBI Taxonomy" id="489825"/>
    <lineage>
        <taxon>Bacteria</taxon>
        <taxon>Bacillati</taxon>
        <taxon>Cyanobacteriota</taxon>
        <taxon>Cyanophyceae</taxon>
        <taxon>Coleofasciculales</taxon>
        <taxon>Coleofasciculaceae</taxon>
        <taxon>Moorena</taxon>
    </lineage>
</organism>
<evidence type="ECO:0000313" key="2">
    <source>
        <dbReference type="Proteomes" id="UP000003959"/>
    </source>
</evidence>
<dbReference type="EMBL" id="GL890956">
    <property type="protein sequence ID" value="EGJ30236.1"/>
    <property type="molecule type" value="Genomic_DNA"/>
</dbReference>
<reference evidence="2" key="1">
    <citation type="journal article" date="2011" name="Proc. Natl. Acad. Sci. U.S.A.">
        <title>Genomic insights into the physiology and ecology of the marine filamentous cyanobacterium Lyngbya majuscula.</title>
        <authorList>
            <person name="Jones A.C."/>
            <person name="Monroe E.A."/>
            <person name="Podell S."/>
            <person name="Hess W.R."/>
            <person name="Klages S."/>
            <person name="Esquenazi E."/>
            <person name="Niessen S."/>
            <person name="Hoover H."/>
            <person name="Rothmann M."/>
            <person name="Lasken R.S."/>
            <person name="Yates J.R.III."/>
            <person name="Reinhardt R."/>
            <person name="Kube M."/>
            <person name="Burkart M.D."/>
            <person name="Allen E.E."/>
            <person name="Dorrestein P.C."/>
            <person name="Gerwick W.H."/>
            <person name="Gerwick L."/>
        </authorList>
    </citation>
    <scope>NUCLEOTIDE SEQUENCE [LARGE SCALE GENOMIC DNA]</scope>
    <source>
        <strain evidence="2">3L</strain>
    </source>
</reference>